<dbReference type="Proteomes" id="UP000046395">
    <property type="component" value="Unassembled WGS sequence"/>
</dbReference>
<reference evidence="3" key="1">
    <citation type="submission" date="2019-12" db="UniProtKB">
        <authorList>
            <consortium name="WormBaseParasite"/>
        </authorList>
    </citation>
    <scope>IDENTIFICATION</scope>
</reference>
<keyword evidence="2" id="KW-1185">Reference proteome</keyword>
<dbReference type="AlphaFoldDB" id="A0A5S6QSR6"/>
<evidence type="ECO:0000313" key="3">
    <source>
        <dbReference type="WBParaSite" id="TMUE_2000010183.1"/>
    </source>
</evidence>
<dbReference type="WBParaSite" id="TMUE_2000010183.1">
    <property type="protein sequence ID" value="TMUE_2000010183.1"/>
    <property type="gene ID" value="WBGene00302738"/>
</dbReference>
<sequence>MRVLLPADFNISRTTCAHGALDELPDRQRMIRHDLTDFPERCRYTDQDEHLDNVPPPGMVGKGTALIPGRPRCFKIYLRNVTRVRMMSIAKKTYEWYQTDSDVVIIQKASEAVDKNNNDFSWNVELRHSIVKEKCCNKVKGNKIEPHLPKAQGVHSDPLESINAGKID</sequence>
<accession>A0A5S6QSR6</accession>
<proteinExistence type="predicted"/>
<feature type="region of interest" description="Disordered" evidence="1">
    <location>
        <begin position="147"/>
        <end position="168"/>
    </location>
</feature>
<organism evidence="2 3">
    <name type="scientific">Trichuris muris</name>
    <name type="common">Mouse whipworm</name>
    <dbReference type="NCBI Taxonomy" id="70415"/>
    <lineage>
        <taxon>Eukaryota</taxon>
        <taxon>Metazoa</taxon>
        <taxon>Ecdysozoa</taxon>
        <taxon>Nematoda</taxon>
        <taxon>Enoplea</taxon>
        <taxon>Dorylaimia</taxon>
        <taxon>Trichinellida</taxon>
        <taxon>Trichuridae</taxon>
        <taxon>Trichuris</taxon>
    </lineage>
</organism>
<evidence type="ECO:0000313" key="2">
    <source>
        <dbReference type="Proteomes" id="UP000046395"/>
    </source>
</evidence>
<evidence type="ECO:0000256" key="1">
    <source>
        <dbReference type="SAM" id="MobiDB-lite"/>
    </source>
</evidence>
<name>A0A5S6QSR6_TRIMR</name>
<dbReference type="SUPFAM" id="SSF49764">
    <property type="entry name" value="HSP20-like chaperones"/>
    <property type="match status" value="1"/>
</dbReference>
<dbReference type="InterPro" id="IPR008978">
    <property type="entry name" value="HSP20-like_chaperone"/>
</dbReference>
<protein>
    <submittedName>
        <fullName evidence="3">Uncharacterized protein</fullName>
    </submittedName>
</protein>
<dbReference type="Gene3D" id="2.60.40.790">
    <property type="match status" value="1"/>
</dbReference>